<keyword evidence="3" id="KW-1185">Reference proteome</keyword>
<comment type="caution">
    <text evidence="2">The sequence shown here is derived from an EMBL/GenBank/DDBJ whole genome shotgun (WGS) entry which is preliminary data.</text>
</comment>
<evidence type="ECO:0000313" key="3">
    <source>
        <dbReference type="Proteomes" id="UP001239445"/>
    </source>
</evidence>
<gene>
    <name evidence="2" type="ORF">QBC47DRAFT_443408</name>
</gene>
<organism evidence="2 3">
    <name type="scientific">Echria macrotheca</name>
    <dbReference type="NCBI Taxonomy" id="438768"/>
    <lineage>
        <taxon>Eukaryota</taxon>
        <taxon>Fungi</taxon>
        <taxon>Dikarya</taxon>
        <taxon>Ascomycota</taxon>
        <taxon>Pezizomycotina</taxon>
        <taxon>Sordariomycetes</taxon>
        <taxon>Sordariomycetidae</taxon>
        <taxon>Sordariales</taxon>
        <taxon>Schizotheciaceae</taxon>
        <taxon>Echria</taxon>
    </lineage>
</organism>
<evidence type="ECO:0000313" key="2">
    <source>
        <dbReference type="EMBL" id="KAK1756784.1"/>
    </source>
</evidence>
<name>A0AAJ0BGF9_9PEZI</name>
<feature type="compositionally biased region" description="Basic and acidic residues" evidence="1">
    <location>
        <begin position="351"/>
        <end position="393"/>
    </location>
</feature>
<dbReference type="Proteomes" id="UP001239445">
    <property type="component" value="Unassembled WGS sequence"/>
</dbReference>
<feature type="compositionally biased region" description="Acidic residues" evidence="1">
    <location>
        <begin position="647"/>
        <end position="659"/>
    </location>
</feature>
<feature type="region of interest" description="Disordered" evidence="1">
    <location>
        <begin position="350"/>
        <end position="488"/>
    </location>
</feature>
<feature type="compositionally biased region" description="Basic and acidic residues" evidence="1">
    <location>
        <begin position="405"/>
        <end position="465"/>
    </location>
</feature>
<sequence length="684" mass="76743">MAKSEPKATFLDLPEGILARIFDYFSEDIASKALDDRVADAEAVDAFYRLDGDKDDFRTIQALRRVCRTFNSVASPLLVPVVRVSSSLLSLDRVFKLTRNPKIASGIHLVQVSLAYRPKCLASGWAAFAEYQLERLEAVASQWNRQLIKNHADKNETDRILSAVAEIQAVLRGPETPPETQPQSEWHPHILQWFEEYKRQHRWQFTFLSSGLFSDLLCAYMCKMDSLKAVCFIDYDLDGWNGVINDYLDIEVAMAISARTDLSKLGRFMVMSQTWRELEDMAQMPAIESIRVLWELPMRLHCKGRPLRNVTISALPTLPSRSNFPRLLPSGASLSRIRQLPILPVILPEARNGKGEEGGNGKKEDGSAKQKGDKDGKKEDGNGKQDEDKDPKQGEGVSGKAGEIGNKKEDEAQSVKGEEEGNGKEREAENGKKDEGDRKEEEAGIRKAEEDRNGKQEEDSSKQEEEAQNGKQREDENRKEEGDGNETPWSLLRQAFEHVEHVRVGGRGIMSGQPLRAEHLAGKERECLNNYLAALLSSPRLRRIDLTGYPFMLNPGKGVSMTKRLYPIGPVFQNGPSYEHLTTLDICGVSFREDELLEFLQRIRATELCEVNFDDVGLDSGKASKQSIRYTGLPSHLMHKISINELDDWETDGEEEEEAPGPVKVEKQGKETSTAASTLDSIPN</sequence>
<evidence type="ECO:0000256" key="1">
    <source>
        <dbReference type="SAM" id="MobiDB-lite"/>
    </source>
</evidence>
<protein>
    <submittedName>
        <fullName evidence="2">Uncharacterized protein</fullName>
    </submittedName>
</protein>
<dbReference type="EMBL" id="MU839831">
    <property type="protein sequence ID" value="KAK1756784.1"/>
    <property type="molecule type" value="Genomic_DNA"/>
</dbReference>
<feature type="compositionally biased region" description="Basic and acidic residues" evidence="1">
    <location>
        <begin position="471"/>
        <end position="482"/>
    </location>
</feature>
<proteinExistence type="predicted"/>
<feature type="compositionally biased region" description="Polar residues" evidence="1">
    <location>
        <begin position="671"/>
        <end position="684"/>
    </location>
</feature>
<dbReference type="AlphaFoldDB" id="A0AAJ0BGF9"/>
<accession>A0AAJ0BGF9</accession>
<reference evidence="2" key="1">
    <citation type="submission" date="2023-06" db="EMBL/GenBank/DDBJ databases">
        <title>Genome-scale phylogeny and comparative genomics of the fungal order Sordariales.</title>
        <authorList>
            <consortium name="Lawrence Berkeley National Laboratory"/>
            <person name="Hensen N."/>
            <person name="Bonometti L."/>
            <person name="Westerberg I."/>
            <person name="Brannstrom I.O."/>
            <person name="Guillou S."/>
            <person name="Cros-Aarteil S."/>
            <person name="Calhoun S."/>
            <person name="Haridas S."/>
            <person name="Kuo A."/>
            <person name="Mondo S."/>
            <person name="Pangilinan J."/>
            <person name="Riley R."/>
            <person name="Labutti K."/>
            <person name="Andreopoulos B."/>
            <person name="Lipzen A."/>
            <person name="Chen C."/>
            <person name="Yanf M."/>
            <person name="Daum C."/>
            <person name="Ng V."/>
            <person name="Clum A."/>
            <person name="Steindorff A."/>
            <person name="Ohm R."/>
            <person name="Martin F."/>
            <person name="Silar P."/>
            <person name="Natvig D."/>
            <person name="Lalanne C."/>
            <person name="Gautier V."/>
            <person name="Ament-Velasquez S.L."/>
            <person name="Kruys A."/>
            <person name="Hutchinson M.I."/>
            <person name="Powell A.J."/>
            <person name="Barry K."/>
            <person name="Miller A.N."/>
            <person name="Grigoriev I.V."/>
            <person name="Debuchy R."/>
            <person name="Gladieux P."/>
            <person name="Thoren M.H."/>
            <person name="Johannesson H."/>
        </authorList>
    </citation>
    <scope>NUCLEOTIDE SEQUENCE</scope>
    <source>
        <strain evidence="2">PSN4</strain>
    </source>
</reference>
<feature type="region of interest" description="Disordered" evidence="1">
    <location>
        <begin position="647"/>
        <end position="684"/>
    </location>
</feature>